<dbReference type="InParanoid" id="E9GBK2"/>
<dbReference type="EMBL" id="GL732538">
    <property type="protein sequence ID" value="EFX83134.1"/>
    <property type="molecule type" value="Genomic_DNA"/>
</dbReference>
<protein>
    <submittedName>
        <fullName evidence="1">Uncharacterized protein</fullName>
    </submittedName>
</protein>
<keyword evidence="2" id="KW-1185">Reference proteome</keyword>
<organism evidence="1 2">
    <name type="scientific">Daphnia pulex</name>
    <name type="common">Water flea</name>
    <dbReference type="NCBI Taxonomy" id="6669"/>
    <lineage>
        <taxon>Eukaryota</taxon>
        <taxon>Metazoa</taxon>
        <taxon>Ecdysozoa</taxon>
        <taxon>Arthropoda</taxon>
        <taxon>Crustacea</taxon>
        <taxon>Branchiopoda</taxon>
        <taxon>Diplostraca</taxon>
        <taxon>Cladocera</taxon>
        <taxon>Anomopoda</taxon>
        <taxon>Daphniidae</taxon>
        <taxon>Daphnia</taxon>
    </lineage>
</organism>
<accession>E9GBK2</accession>
<dbReference type="AlphaFoldDB" id="E9GBK2"/>
<proteinExistence type="predicted"/>
<dbReference type="HOGENOM" id="CLU_1074640_0_0_1"/>
<dbReference type="Proteomes" id="UP000000305">
    <property type="component" value="Unassembled WGS sequence"/>
</dbReference>
<evidence type="ECO:0000313" key="2">
    <source>
        <dbReference type="Proteomes" id="UP000000305"/>
    </source>
</evidence>
<dbReference type="KEGG" id="dpx:DAPPUDRAFT_100888"/>
<reference evidence="1 2" key="1">
    <citation type="journal article" date="2011" name="Science">
        <title>The ecoresponsive genome of Daphnia pulex.</title>
        <authorList>
            <person name="Colbourne J.K."/>
            <person name="Pfrender M.E."/>
            <person name="Gilbert D."/>
            <person name="Thomas W.K."/>
            <person name="Tucker A."/>
            <person name="Oakley T.H."/>
            <person name="Tokishita S."/>
            <person name="Aerts A."/>
            <person name="Arnold G.J."/>
            <person name="Basu M.K."/>
            <person name="Bauer D.J."/>
            <person name="Caceres C.E."/>
            <person name="Carmel L."/>
            <person name="Casola C."/>
            <person name="Choi J.H."/>
            <person name="Detter J.C."/>
            <person name="Dong Q."/>
            <person name="Dusheyko S."/>
            <person name="Eads B.D."/>
            <person name="Frohlich T."/>
            <person name="Geiler-Samerotte K.A."/>
            <person name="Gerlach D."/>
            <person name="Hatcher P."/>
            <person name="Jogdeo S."/>
            <person name="Krijgsveld J."/>
            <person name="Kriventseva E.V."/>
            <person name="Kultz D."/>
            <person name="Laforsch C."/>
            <person name="Lindquist E."/>
            <person name="Lopez J."/>
            <person name="Manak J.R."/>
            <person name="Muller J."/>
            <person name="Pangilinan J."/>
            <person name="Patwardhan R.P."/>
            <person name="Pitluck S."/>
            <person name="Pritham E.J."/>
            <person name="Rechtsteiner A."/>
            <person name="Rho M."/>
            <person name="Rogozin I.B."/>
            <person name="Sakarya O."/>
            <person name="Salamov A."/>
            <person name="Schaack S."/>
            <person name="Shapiro H."/>
            <person name="Shiga Y."/>
            <person name="Skalitzky C."/>
            <person name="Smith Z."/>
            <person name="Souvorov A."/>
            <person name="Sung W."/>
            <person name="Tang Z."/>
            <person name="Tsuchiya D."/>
            <person name="Tu H."/>
            <person name="Vos H."/>
            <person name="Wang M."/>
            <person name="Wolf Y.I."/>
            <person name="Yamagata H."/>
            <person name="Yamada T."/>
            <person name="Ye Y."/>
            <person name="Shaw J.R."/>
            <person name="Andrews J."/>
            <person name="Crease T.J."/>
            <person name="Tang H."/>
            <person name="Lucas S.M."/>
            <person name="Robertson H.M."/>
            <person name="Bork P."/>
            <person name="Koonin E.V."/>
            <person name="Zdobnov E.M."/>
            <person name="Grigoriev I.V."/>
            <person name="Lynch M."/>
            <person name="Boore J.L."/>
        </authorList>
    </citation>
    <scope>NUCLEOTIDE SEQUENCE [LARGE SCALE GENOMIC DNA]</scope>
</reference>
<name>E9GBK2_DAPPU</name>
<dbReference type="OrthoDB" id="10342572at2759"/>
<gene>
    <name evidence="1" type="ORF">DAPPUDRAFT_100888</name>
</gene>
<evidence type="ECO:0000313" key="1">
    <source>
        <dbReference type="EMBL" id="EFX83134.1"/>
    </source>
</evidence>
<sequence>MKQVNRYSISVESGINSGYRNYRRNREISSSNRSIAFGRTCVGINFVANRKSYFDISYEYQPIRFNTSTSLPAHRNFFQRNSLDGRPPWNSSTHTGNRDTLYSFPERLKSIPKESPLLAKEKRLESPRPIRSTYLGYTNAGNVSGTGSEFFGRPPAGLPNPKSNNSNSVANCLNWDLMAPAKLDIQQRTLNATLHQRRGIVNFPGSESNGKRRPWNSQMSVLGNQSIATLLKRDIFPAHVNDRPDHGIIDINDGELSDG</sequence>